<dbReference type="PANTHER" id="PTHR14614:SF161">
    <property type="match status" value="1"/>
</dbReference>
<evidence type="ECO:0000313" key="2">
    <source>
        <dbReference type="EMBL" id="KAF9337129.1"/>
    </source>
</evidence>
<dbReference type="GO" id="GO:0032991">
    <property type="term" value="C:protein-containing complex"/>
    <property type="evidence" value="ECO:0007669"/>
    <property type="project" value="TreeGrafter"/>
</dbReference>
<evidence type="ECO:0000313" key="3">
    <source>
        <dbReference type="Proteomes" id="UP000696485"/>
    </source>
</evidence>
<sequence length="236" mass="26739">MRDHAPQSSRAPRSLAPGTTAQTNLTRVPSFCQCVCIHSSSRAATRCAIPLRSTTRISVSPASISRPFSRLISNRLRRHRPRQAPHPRLIHDSALILTDLEEVVTLLERNVQDNLYKPSSSTTTAQETDTPSLASRCAHVKVEALAWDNSAHPEALLAQGPVDFVVARDLVYFPELYPPLLSTLREITTLEARVLFGYKEQSLWKETPFWEEFGRVFRIEVVRITKHKKEEKKKYG</sequence>
<organism evidence="2 3">
    <name type="scientific">Podila minutissima</name>
    <dbReference type="NCBI Taxonomy" id="64525"/>
    <lineage>
        <taxon>Eukaryota</taxon>
        <taxon>Fungi</taxon>
        <taxon>Fungi incertae sedis</taxon>
        <taxon>Mucoromycota</taxon>
        <taxon>Mortierellomycotina</taxon>
        <taxon>Mortierellomycetes</taxon>
        <taxon>Mortierellales</taxon>
        <taxon>Mortierellaceae</taxon>
        <taxon>Podila</taxon>
    </lineage>
</organism>
<dbReference type="Gene3D" id="3.40.50.150">
    <property type="entry name" value="Vaccinia Virus protein VP39"/>
    <property type="match status" value="1"/>
</dbReference>
<keyword evidence="3" id="KW-1185">Reference proteome</keyword>
<name>A0A9P5SWC2_9FUNG</name>
<dbReference type="InterPro" id="IPR019410">
    <property type="entry name" value="Methyltransf_16"/>
</dbReference>
<dbReference type="GO" id="GO:0005829">
    <property type="term" value="C:cytosol"/>
    <property type="evidence" value="ECO:0007669"/>
    <property type="project" value="TreeGrafter"/>
</dbReference>
<accession>A0A9P5SWC2</accession>
<evidence type="ECO:0000256" key="1">
    <source>
        <dbReference type="SAM" id="MobiDB-lite"/>
    </source>
</evidence>
<dbReference type="PANTHER" id="PTHR14614">
    <property type="entry name" value="HEPATOCELLULAR CARCINOMA-ASSOCIATED ANTIGEN"/>
    <property type="match status" value="1"/>
</dbReference>
<proteinExistence type="predicted"/>
<protein>
    <recommendedName>
        <fullName evidence="4">S-adenosyl-L-methionine-dependent methyltransferase</fullName>
    </recommendedName>
</protein>
<dbReference type="Proteomes" id="UP000696485">
    <property type="component" value="Unassembled WGS sequence"/>
</dbReference>
<evidence type="ECO:0008006" key="4">
    <source>
        <dbReference type="Google" id="ProtNLM"/>
    </source>
</evidence>
<comment type="caution">
    <text evidence="2">The sequence shown here is derived from an EMBL/GenBank/DDBJ whole genome shotgun (WGS) entry which is preliminary data.</text>
</comment>
<feature type="region of interest" description="Disordered" evidence="1">
    <location>
        <begin position="1"/>
        <end position="22"/>
    </location>
</feature>
<dbReference type="EMBL" id="JAAAUY010000036">
    <property type="protein sequence ID" value="KAF9337129.1"/>
    <property type="molecule type" value="Genomic_DNA"/>
</dbReference>
<gene>
    <name evidence="2" type="ORF">BG006_006159</name>
</gene>
<dbReference type="AlphaFoldDB" id="A0A9P5SWC2"/>
<dbReference type="InterPro" id="IPR029063">
    <property type="entry name" value="SAM-dependent_MTases_sf"/>
</dbReference>
<reference evidence="2" key="1">
    <citation type="journal article" date="2020" name="Fungal Divers.">
        <title>Resolving the Mortierellaceae phylogeny through synthesis of multi-gene phylogenetics and phylogenomics.</title>
        <authorList>
            <person name="Vandepol N."/>
            <person name="Liber J."/>
            <person name="Desiro A."/>
            <person name="Na H."/>
            <person name="Kennedy M."/>
            <person name="Barry K."/>
            <person name="Grigoriev I.V."/>
            <person name="Miller A.N."/>
            <person name="O'Donnell K."/>
            <person name="Stajich J.E."/>
            <person name="Bonito G."/>
        </authorList>
    </citation>
    <scope>NUCLEOTIDE SEQUENCE</scope>
    <source>
        <strain evidence="2">NVP1</strain>
    </source>
</reference>
<dbReference type="Pfam" id="PF10294">
    <property type="entry name" value="Methyltransf_16"/>
    <property type="match status" value="1"/>
</dbReference>